<dbReference type="Proteomes" id="UP000604046">
    <property type="component" value="Unassembled WGS sequence"/>
</dbReference>
<evidence type="ECO:0000313" key="2">
    <source>
        <dbReference type="Proteomes" id="UP000604046"/>
    </source>
</evidence>
<evidence type="ECO:0000313" key="1">
    <source>
        <dbReference type="EMBL" id="CAE7249474.1"/>
    </source>
</evidence>
<proteinExistence type="predicted"/>
<comment type="caution">
    <text evidence="1">The sequence shown here is derived from an EMBL/GenBank/DDBJ whole genome shotgun (WGS) entry which is preliminary data.</text>
</comment>
<name>A0A812LMK9_9DINO</name>
<gene>
    <name evidence="1" type="ORF">SNAT2548_LOCUS12164</name>
</gene>
<dbReference type="AlphaFoldDB" id="A0A812LMK9"/>
<protein>
    <submittedName>
        <fullName evidence="1">Uncharacterized protein</fullName>
    </submittedName>
</protein>
<accession>A0A812LMK9</accession>
<dbReference type="CDD" id="cd00257">
    <property type="entry name" value="beta-trefoil_FSCN-like"/>
    <property type="match status" value="2"/>
</dbReference>
<dbReference type="EMBL" id="CAJNDS010001147">
    <property type="protein sequence ID" value="CAE7249474.1"/>
    <property type="molecule type" value="Genomic_DNA"/>
</dbReference>
<keyword evidence="2" id="KW-1185">Reference proteome</keyword>
<sequence>MSPGSSVALKNNFHSRYVRLNSGSVDSATQDTNQNVNDLTWERFTVIDAGNGEAALHNTDWNRFLRMSPTAVDASPVRAASDLPADWVWERFRVVELANNEIALHSTVHNRFLSVGAGTALRSEPKAWNQLPTDWKWERLSVVRMKSLEPGDIVALHNAQAGKFLNMLPQPDMGSSSPAAATSLPANWNYERFRVVDAGNGTIALHSAAMNRFVTMHGSDMTGSPMKDAAALPSDWRSEVFSVKYFPQSGGEDIALHNGLHNRFVRMTATGVDTSVQMDLQQTLTDAQLRFKVLKLPADLTKASDAAYTVEVN</sequence>
<reference evidence="1" key="1">
    <citation type="submission" date="2021-02" db="EMBL/GenBank/DDBJ databases">
        <authorList>
            <person name="Dougan E. K."/>
            <person name="Rhodes N."/>
            <person name="Thang M."/>
            <person name="Chan C."/>
        </authorList>
    </citation>
    <scope>NUCLEOTIDE SEQUENCE</scope>
</reference>
<dbReference type="Gene3D" id="2.80.10.50">
    <property type="match status" value="2"/>
</dbReference>
<organism evidence="1 2">
    <name type="scientific">Symbiodinium natans</name>
    <dbReference type="NCBI Taxonomy" id="878477"/>
    <lineage>
        <taxon>Eukaryota</taxon>
        <taxon>Sar</taxon>
        <taxon>Alveolata</taxon>
        <taxon>Dinophyceae</taxon>
        <taxon>Suessiales</taxon>
        <taxon>Symbiodiniaceae</taxon>
        <taxon>Symbiodinium</taxon>
    </lineage>
</organism>
<dbReference type="OrthoDB" id="409329at2759"/>